<organism evidence="1">
    <name type="scientific">marine sediment metagenome</name>
    <dbReference type="NCBI Taxonomy" id="412755"/>
    <lineage>
        <taxon>unclassified sequences</taxon>
        <taxon>metagenomes</taxon>
        <taxon>ecological metagenomes</taxon>
    </lineage>
</organism>
<reference evidence="1" key="1">
    <citation type="journal article" date="2014" name="Front. Microbiol.">
        <title>High frequency of phylogenetically diverse reductive dehalogenase-homologous genes in deep subseafloor sedimentary metagenomes.</title>
        <authorList>
            <person name="Kawai M."/>
            <person name="Futagami T."/>
            <person name="Toyoda A."/>
            <person name="Takaki Y."/>
            <person name="Nishi S."/>
            <person name="Hori S."/>
            <person name="Arai W."/>
            <person name="Tsubouchi T."/>
            <person name="Morono Y."/>
            <person name="Uchiyama I."/>
            <person name="Ito T."/>
            <person name="Fujiyama A."/>
            <person name="Inagaki F."/>
            <person name="Takami H."/>
        </authorList>
    </citation>
    <scope>NUCLEOTIDE SEQUENCE</scope>
    <source>
        <strain evidence="1">Expedition CK06-06</strain>
    </source>
</reference>
<dbReference type="AlphaFoldDB" id="X1GHM0"/>
<name>X1GHM0_9ZZZZ</name>
<protein>
    <submittedName>
        <fullName evidence="1">Uncharacterized protein</fullName>
    </submittedName>
</protein>
<accession>X1GHM0</accession>
<comment type="caution">
    <text evidence="1">The sequence shown here is derived from an EMBL/GenBank/DDBJ whole genome shotgun (WGS) entry which is preliminary data.</text>
</comment>
<evidence type="ECO:0000313" key="1">
    <source>
        <dbReference type="EMBL" id="GAH32493.1"/>
    </source>
</evidence>
<dbReference type="EMBL" id="BARU01009060">
    <property type="protein sequence ID" value="GAH32493.1"/>
    <property type="molecule type" value="Genomic_DNA"/>
</dbReference>
<proteinExistence type="predicted"/>
<gene>
    <name evidence="1" type="ORF">S03H2_17548</name>
</gene>
<sequence>MLTLSEDGYKFDQMYTLVHEPTAQRAEGKLKLQVHLTDEYDSDRWTGYRFYQLLHDGQVIWEEDIALSRRGDDAGQRLLGYHD</sequence>